<proteinExistence type="predicted"/>
<evidence type="ECO:0000313" key="1">
    <source>
        <dbReference type="EMBL" id="MCO6047228.1"/>
    </source>
</evidence>
<protein>
    <submittedName>
        <fullName evidence="1">Uncharacterized protein</fullName>
    </submittedName>
</protein>
<reference evidence="1" key="1">
    <citation type="submission" date="2022-06" db="EMBL/GenBank/DDBJ databases">
        <title>Aeoliella straminimaris, a novel planctomycete from sediments.</title>
        <authorList>
            <person name="Vitorino I.R."/>
            <person name="Lage O.M."/>
        </authorList>
    </citation>
    <scope>NUCLEOTIDE SEQUENCE</scope>
    <source>
        <strain evidence="1">ICT_H6.2</strain>
    </source>
</reference>
<gene>
    <name evidence="1" type="ORF">NG895_25290</name>
</gene>
<name>A0A9X2FFH2_9BACT</name>
<accession>A0A9X2FFH2</accession>
<organism evidence="1 2">
    <name type="scientific">Aeoliella straminimaris</name>
    <dbReference type="NCBI Taxonomy" id="2954799"/>
    <lineage>
        <taxon>Bacteria</taxon>
        <taxon>Pseudomonadati</taxon>
        <taxon>Planctomycetota</taxon>
        <taxon>Planctomycetia</taxon>
        <taxon>Pirellulales</taxon>
        <taxon>Lacipirellulaceae</taxon>
        <taxon>Aeoliella</taxon>
    </lineage>
</organism>
<dbReference type="EMBL" id="JAMXLR010000090">
    <property type="protein sequence ID" value="MCO6047228.1"/>
    <property type="molecule type" value="Genomic_DNA"/>
</dbReference>
<dbReference type="RefSeq" id="WP_252855337.1">
    <property type="nucleotide sequence ID" value="NZ_JAMXLR010000090.1"/>
</dbReference>
<keyword evidence="2" id="KW-1185">Reference proteome</keyword>
<sequence>MKKSANHLIWIMAALALLMFAAIAGVTAVSNRREHVKELDCTAHLYKLRSALKEYETRYADSPFTDDNWRVALAKSELLPNTTPSEMLFQSQLESLFVVRMCIHQQKLADTTPRIFMWQPVTTISTD</sequence>
<comment type="caution">
    <text evidence="1">The sequence shown here is derived from an EMBL/GenBank/DDBJ whole genome shotgun (WGS) entry which is preliminary data.</text>
</comment>
<evidence type="ECO:0000313" key="2">
    <source>
        <dbReference type="Proteomes" id="UP001155241"/>
    </source>
</evidence>
<dbReference type="Proteomes" id="UP001155241">
    <property type="component" value="Unassembled WGS sequence"/>
</dbReference>
<dbReference type="AlphaFoldDB" id="A0A9X2FFH2"/>